<evidence type="ECO:0000313" key="3">
    <source>
        <dbReference type="EMBL" id="OAN40576.1"/>
    </source>
</evidence>
<dbReference type="PANTHER" id="PTHR19860:SF40">
    <property type="entry name" value="WD40 REPEAT-CONTAINING PROTEIN"/>
    <property type="match status" value="1"/>
</dbReference>
<dbReference type="Gene3D" id="3.40.50.300">
    <property type="entry name" value="P-loop containing nucleotide triphosphate hydrolases"/>
    <property type="match status" value="1"/>
</dbReference>
<dbReference type="OrthoDB" id="135447at2"/>
<dbReference type="InterPro" id="IPR041664">
    <property type="entry name" value="AAA_16"/>
</dbReference>
<dbReference type="InterPro" id="IPR051191">
    <property type="entry name" value="DCAF12"/>
</dbReference>
<dbReference type="EMBL" id="LWQS01000093">
    <property type="protein sequence ID" value="OAN40576.1"/>
    <property type="molecule type" value="Genomic_DNA"/>
</dbReference>
<sequence length="1354" mass="149950">MLSEAVLSAITETIFNHLIQDSGPSTHTVLGIDLQQRAFQTAFAKAYSSFAKQHPDWVAALFDQAFLTGPAAPLLATLLTRRGHPAPEDLARRWCDHLGLVATPHRLAEATRVAANFLAALESELANQLILQAVWDSRVLDQISNDVAEIRRLLDEQFRTALDASRQVTIGGEVRDSVVITGDRNTVFIQHVIAPIRRLPIDYTTRIKSFRDNYLGTPQHPVTFGGREEVLRQLDNWLADPTTPYLLLTAPAGRGKSALLAQWLAQLCSSLPIVFVPISIRFSTNSASVAFASLAEQLARSFNEEILTDANTPYEVWRGICSRYLQRQPPQGRLLVVLDGVDEAADWDADGALFPLNPPPGLKVIVSARLTAHRSEAKDWLRALVWDRLNVDCLMLDPLDKTGLSDVLKKMNRSLDQLAHQPFIDELYRLTGGEPLLVRLYVEDLWQCSTHASRLTAEDLSTIKPGYKGYMDRWFEDQRKLWGDDTPLKERSVRETLNLLATALGPLQADDLLSLADRSAIEDSWMLDQALYPLERFVIATNDGYVFSHPKLGDYFFENLTNSERQALEQRFLQWCKCVFDNLHKESLAPQQAPPYVVRFYRAHLQRANTPLSNLRHLAESQAWAATWEAYEGGYNGYLSDIAAVWQRAAAENRLAAEAHQPKPTPHLGLEIRCALIESTIRALVYNLPPNLPKLLVQHGIWSVTQAMSYVRQMLDGHQQATTLRTLAPHLSLELLHDALVAARKIKEELFRADALAALAPHLPKGLLPDALTAACEIKKEPFRTEALTALVPYLPETERHAVLTDALAAACKIADEKYRAEAIIALAPHLPETERHAVLTDALAAACKIPEKSFRTKVLAELAPHLPETERHAVLLKALAVTRKIADKKTRAEMLAALAPHLSGKDRYAVLTEALAAAREIAEDWLRVKGIAALAPHLPETERYAVLTEALAAARKIDEQKYWFRAEALAALVPYLPETERHAVLTEALAATRKIAEGKDRAEILTALAPHLSEKERYAVLTEALAATRKIAEGKDRAEILTALAPHLSEKERYAVLTDALAAACKIAEGKDRAEMLAALAPHLSGKDRYAVLTEALAAAREIAEDWLRVKGIAALAPHLPETERYAVLTEALDTARKIADKKARAEALAALASHLPETERHAVLTEALDAARKIKDDQSRALALVALAPHLPPKLRAEALAAARAIDWKDFRTWALAMLAPHLTPELRAEALAAARAINWKPYRVEAIAALVPYLPETERHDVLTEALATDPAIYNDLSSKMLATLAPHLAALPAPLRYRCLTETLPLLARRPRPELLACLHALLPLITATGGAKAAGEMFHALRDVAQWWP</sequence>
<reference evidence="3 4" key="1">
    <citation type="submission" date="2016-04" db="EMBL/GenBank/DDBJ databases">
        <title>Chloroflexus islandicus sp. nov., a thermophilic filamentous anoxygenic phototrophic bacterium from geyser Strokkur (Iceland).</title>
        <authorList>
            <person name="Gaisin V.A."/>
            <person name="Kalashnikov A.M."/>
            <person name="Sukhacheva M.V."/>
            <person name="Grouzdev D.S."/>
            <person name="Ivanov T.M."/>
            <person name="Kuznetsov B."/>
            <person name="Gorlenko V.M."/>
        </authorList>
    </citation>
    <scope>NUCLEOTIDE SEQUENCE [LARGE SCALE GENOMIC DNA]</scope>
    <source>
        <strain evidence="4">isl-2</strain>
    </source>
</reference>
<gene>
    <name evidence="3" type="ORF">A6A03_04515</name>
</gene>
<dbReference type="InterPro" id="IPR016024">
    <property type="entry name" value="ARM-type_fold"/>
</dbReference>
<dbReference type="Pfam" id="PF13191">
    <property type="entry name" value="AAA_16"/>
    <property type="match status" value="1"/>
</dbReference>
<evidence type="ECO:0000256" key="1">
    <source>
        <dbReference type="ARBA" id="ARBA00022737"/>
    </source>
</evidence>
<dbReference type="InterPro" id="IPR027417">
    <property type="entry name" value="P-loop_NTPase"/>
</dbReference>
<keyword evidence="1" id="KW-0677">Repeat</keyword>
<dbReference type="SUPFAM" id="SSF48371">
    <property type="entry name" value="ARM repeat"/>
    <property type="match status" value="1"/>
</dbReference>
<dbReference type="InterPro" id="IPR011990">
    <property type="entry name" value="TPR-like_helical_dom_sf"/>
</dbReference>
<feature type="domain" description="Orc1-like AAA ATPase" evidence="2">
    <location>
        <begin position="224"/>
        <end position="343"/>
    </location>
</feature>
<dbReference type="Gene3D" id="1.25.40.10">
    <property type="entry name" value="Tetratricopeptide repeat domain"/>
    <property type="match status" value="4"/>
</dbReference>
<proteinExistence type="predicted"/>
<evidence type="ECO:0000259" key="2">
    <source>
        <dbReference type="Pfam" id="PF13191"/>
    </source>
</evidence>
<dbReference type="Proteomes" id="UP000078287">
    <property type="component" value="Unassembled WGS sequence"/>
</dbReference>
<accession>A0A178M2C1</accession>
<comment type="caution">
    <text evidence="3">The sequence shown here is derived from an EMBL/GenBank/DDBJ whole genome shotgun (WGS) entry which is preliminary data.</text>
</comment>
<evidence type="ECO:0000313" key="4">
    <source>
        <dbReference type="Proteomes" id="UP000078287"/>
    </source>
</evidence>
<dbReference type="PANTHER" id="PTHR19860">
    <property type="entry name" value="DDB1- AND CUL4-ASSOCIATED FACTOR 12-RELATED"/>
    <property type="match status" value="1"/>
</dbReference>
<dbReference type="STRING" id="1707952.A6A03_04515"/>
<organism evidence="3 4">
    <name type="scientific">Chloroflexus islandicus</name>
    <dbReference type="NCBI Taxonomy" id="1707952"/>
    <lineage>
        <taxon>Bacteria</taxon>
        <taxon>Bacillati</taxon>
        <taxon>Chloroflexota</taxon>
        <taxon>Chloroflexia</taxon>
        <taxon>Chloroflexales</taxon>
        <taxon>Chloroflexineae</taxon>
        <taxon>Chloroflexaceae</taxon>
        <taxon>Chloroflexus</taxon>
    </lineage>
</organism>
<keyword evidence="4" id="KW-1185">Reference proteome</keyword>
<name>A0A178M2C1_9CHLR</name>
<protein>
    <recommendedName>
        <fullName evidence="2">Orc1-like AAA ATPase domain-containing protein</fullName>
    </recommendedName>
</protein>
<dbReference type="SUPFAM" id="SSF52540">
    <property type="entry name" value="P-loop containing nucleoside triphosphate hydrolases"/>
    <property type="match status" value="1"/>
</dbReference>